<keyword evidence="2" id="KW-1185">Reference proteome</keyword>
<dbReference type="Proteomes" id="UP001231649">
    <property type="component" value="Chromosome 23"/>
</dbReference>
<dbReference type="EMBL" id="CM056799">
    <property type="protein sequence ID" value="KAJ8710754.1"/>
    <property type="molecule type" value="Genomic_DNA"/>
</dbReference>
<gene>
    <name evidence="1" type="ORF">PYW08_009269</name>
</gene>
<sequence>MKDRQPPSDDQIKEYVALVLENSDLEKITMREVCSLVMNHYSDFELAHKRDVIKAAVKSIINAKPATEQEENVVKTEETSEVSAGRNANELETSQKWEAVENDLNLLEEAASRAPQSWGGIGSQPRQEEERMSLLEKLKDDESQAEPVSTTESQDASEQPDATEDEVDAESASNVSETEEVGCSSIYCVHREGGAGGRAPRRRRRPKTRVLKPSKLRPLTVLQRMIRLEERHLSLTRDNAIALNHVADSVDRLANFITECSRRIAGDIERRNTPN</sequence>
<protein>
    <submittedName>
        <fullName evidence="1">Uncharacterized protein</fullName>
    </submittedName>
</protein>
<comment type="caution">
    <text evidence="1">The sequence shown here is derived from an EMBL/GenBank/DDBJ whole genome shotgun (WGS) entry which is preliminary data.</text>
</comment>
<name>A0ACC2QC12_9NEOP</name>
<evidence type="ECO:0000313" key="2">
    <source>
        <dbReference type="Proteomes" id="UP001231649"/>
    </source>
</evidence>
<reference evidence="1" key="1">
    <citation type="submission" date="2023-03" db="EMBL/GenBank/DDBJ databases">
        <title>Chromosome-level genomes of two armyworms, Mythimna separata and Mythimna loreyi, provide insights into the biosynthesis and reception of sex pheromones.</title>
        <authorList>
            <person name="Zhao H."/>
        </authorList>
    </citation>
    <scope>NUCLEOTIDE SEQUENCE</scope>
    <source>
        <strain evidence="1">BeijingLab</strain>
    </source>
</reference>
<proteinExistence type="predicted"/>
<evidence type="ECO:0000313" key="1">
    <source>
        <dbReference type="EMBL" id="KAJ8710754.1"/>
    </source>
</evidence>
<accession>A0ACC2QC12</accession>
<organism evidence="1 2">
    <name type="scientific">Mythimna loreyi</name>
    <dbReference type="NCBI Taxonomy" id="667449"/>
    <lineage>
        <taxon>Eukaryota</taxon>
        <taxon>Metazoa</taxon>
        <taxon>Ecdysozoa</taxon>
        <taxon>Arthropoda</taxon>
        <taxon>Hexapoda</taxon>
        <taxon>Insecta</taxon>
        <taxon>Pterygota</taxon>
        <taxon>Neoptera</taxon>
        <taxon>Endopterygota</taxon>
        <taxon>Lepidoptera</taxon>
        <taxon>Glossata</taxon>
        <taxon>Ditrysia</taxon>
        <taxon>Noctuoidea</taxon>
        <taxon>Noctuidae</taxon>
        <taxon>Noctuinae</taxon>
        <taxon>Hadenini</taxon>
        <taxon>Mythimna</taxon>
    </lineage>
</organism>